<reference evidence="2 3" key="1">
    <citation type="submission" date="2015-09" db="EMBL/GenBank/DDBJ databases">
        <title>Draft genome of the parasitic nematode Teladorsagia circumcincta isolate WARC Sus (inbred).</title>
        <authorList>
            <person name="Mitreva M."/>
        </authorList>
    </citation>
    <scope>NUCLEOTIDE SEQUENCE [LARGE SCALE GENOMIC DNA]</scope>
    <source>
        <strain evidence="2 3">S</strain>
    </source>
</reference>
<dbReference type="EMBL" id="KZ351339">
    <property type="protein sequence ID" value="PIO63059.1"/>
    <property type="molecule type" value="Genomic_DNA"/>
</dbReference>
<keyword evidence="3" id="KW-1185">Reference proteome</keyword>
<evidence type="ECO:0000256" key="1">
    <source>
        <dbReference type="SAM" id="Phobius"/>
    </source>
</evidence>
<dbReference type="Proteomes" id="UP000230423">
    <property type="component" value="Unassembled WGS sequence"/>
</dbReference>
<dbReference type="AlphaFoldDB" id="A0A2G9TYD2"/>
<feature type="transmembrane region" description="Helical" evidence="1">
    <location>
        <begin position="137"/>
        <end position="156"/>
    </location>
</feature>
<organism evidence="2 3">
    <name type="scientific">Teladorsagia circumcincta</name>
    <name type="common">Brown stomach worm</name>
    <name type="synonym">Ostertagia circumcincta</name>
    <dbReference type="NCBI Taxonomy" id="45464"/>
    <lineage>
        <taxon>Eukaryota</taxon>
        <taxon>Metazoa</taxon>
        <taxon>Ecdysozoa</taxon>
        <taxon>Nematoda</taxon>
        <taxon>Chromadorea</taxon>
        <taxon>Rhabditida</taxon>
        <taxon>Rhabditina</taxon>
        <taxon>Rhabditomorpha</taxon>
        <taxon>Strongyloidea</taxon>
        <taxon>Trichostrongylidae</taxon>
        <taxon>Teladorsagia</taxon>
    </lineage>
</organism>
<proteinExistence type="predicted"/>
<dbReference type="PANTHER" id="PTHR31748">
    <property type="entry name" value="SERPENTINE RECEPTOR, CLASS V"/>
    <property type="match status" value="1"/>
</dbReference>
<dbReference type="OrthoDB" id="5798218at2759"/>
<dbReference type="InterPro" id="IPR019426">
    <property type="entry name" value="7TM_GPCR_serpentine_rcpt_Srv"/>
</dbReference>
<keyword evidence="1" id="KW-1133">Transmembrane helix</keyword>
<evidence type="ECO:0000313" key="2">
    <source>
        <dbReference type="EMBL" id="PIO63059.1"/>
    </source>
</evidence>
<sequence>INQALSVSILAANRLSAVLVPHLYEEIWHGRRLILAMILQTVTGYIAPTFVLRNKVELKKTASGGLLLRSTNLETMTLYSTLSGLLLAVNGMFLIVAYCYLFCVLHKRHKARLQAAVRTRAQRDRHNDVSKRRENRLLVMASWGVSVQLMLIMLMMTNRCPWFPLTLEQFYILYDQFILLSPSDE</sequence>
<evidence type="ECO:0000313" key="3">
    <source>
        <dbReference type="Proteomes" id="UP000230423"/>
    </source>
</evidence>
<keyword evidence="1" id="KW-0472">Membrane</keyword>
<feature type="transmembrane region" description="Helical" evidence="1">
    <location>
        <begin position="78"/>
        <end position="103"/>
    </location>
</feature>
<feature type="transmembrane region" description="Helical" evidence="1">
    <location>
        <begin position="33"/>
        <end position="52"/>
    </location>
</feature>
<name>A0A2G9TYD2_TELCI</name>
<protein>
    <submittedName>
        <fullName evidence="2">Uncharacterized protein</fullName>
    </submittedName>
</protein>
<dbReference type="PANTHER" id="PTHR31748:SF1">
    <property type="entry name" value="SERPENTINE RECEPTOR, CLASS V"/>
    <property type="match status" value="1"/>
</dbReference>
<feature type="non-terminal residue" evidence="2">
    <location>
        <position position="1"/>
    </location>
</feature>
<accession>A0A2G9TYD2</accession>
<dbReference type="Gene3D" id="1.20.1070.10">
    <property type="entry name" value="Rhodopsin 7-helix transmembrane proteins"/>
    <property type="match status" value="1"/>
</dbReference>
<gene>
    <name evidence="2" type="ORF">TELCIR_15360</name>
</gene>
<dbReference type="Pfam" id="PF10323">
    <property type="entry name" value="7TM_GPCR_Srv"/>
    <property type="match status" value="1"/>
</dbReference>
<keyword evidence="1" id="KW-0812">Transmembrane</keyword>